<dbReference type="InterPro" id="IPR013785">
    <property type="entry name" value="Aldolase_TIM"/>
</dbReference>
<feature type="site" description="Part of a proton relay during catalysis" evidence="12">
    <location>
        <position position="113"/>
    </location>
</feature>
<dbReference type="InterPro" id="IPR002220">
    <property type="entry name" value="DapA-like"/>
</dbReference>
<dbReference type="Proteomes" id="UP000250369">
    <property type="component" value="Unassembled WGS sequence"/>
</dbReference>
<dbReference type="InterPro" id="IPR020625">
    <property type="entry name" value="Schiff_base-form_aldolases_AS"/>
</dbReference>
<dbReference type="PANTHER" id="PTHR12128:SF66">
    <property type="entry name" value="4-HYDROXY-2-OXOGLUTARATE ALDOLASE, MITOCHONDRIAL"/>
    <property type="match status" value="1"/>
</dbReference>
<feature type="binding site" evidence="12 15">
    <location>
        <position position="206"/>
    </location>
    <ligand>
        <name>pyruvate</name>
        <dbReference type="ChEBI" id="CHEBI:15361"/>
    </ligand>
</feature>
<proteinExistence type="inferred from homology"/>
<dbReference type="CDD" id="cd00950">
    <property type="entry name" value="DHDPS"/>
    <property type="match status" value="1"/>
</dbReference>
<feature type="active site" description="Schiff-base intermediate with substrate" evidence="12 14">
    <location>
        <position position="166"/>
    </location>
</feature>
<evidence type="ECO:0000256" key="10">
    <source>
        <dbReference type="ARBA" id="ARBA00023270"/>
    </source>
</evidence>
<keyword evidence="9 12" id="KW-0456">Lyase</keyword>
<dbReference type="UniPathway" id="UPA00034">
    <property type="reaction ID" value="UER00017"/>
</dbReference>
<evidence type="ECO:0000313" key="17">
    <source>
        <dbReference type="Proteomes" id="UP000250369"/>
    </source>
</evidence>
<reference evidence="16 17" key="1">
    <citation type="journal article" date="2009" name="Int. J. Syst. Evol. Microbiol.">
        <title>Paenibacillus contaminans sp. nov., isolated from a contaminated laboratory plate.</title>
        <authorList>
            <person name="Chou J.H."/>
            <person name="Lee J.H."/>
            <person name="Lin M.C."/>
            <person name="Chang P.S."/>
            <person name="Arun A.B."/>
            <person name="Young C.C."/>
            <person name="Chen W.M."/>
        </authorList>
    </citation>
    <scope>NUCLEOTIDE SEQUENCE [LARGE SCALE GENOMIC DNA]</scope>
    <source>
        <strain evidence="16 17">CKOBP-6</strain>
    </source>
</reference>
<evidence type="ECO:0000256" key="2">
    <source>
        <dbReference type="ARBA" id="ARBA00005120"/>
    </source>
</evidence>
<dbReference type="RefSeq" id="WP_113033743.1">
    <property type="nucleotide sequence ID" value="NZ_QMFB01000016.1"/>
</dbReference>
<keyword evidence="5 12" id="KW-0963">Cytoplasm</keyword>
<dbReference type="GO" id="GO:0019877">
    <property type="term" value="P:diaminopimelate biosynthetic process"/>
    <property type="evidence" value="ECO:0007669"/>
    <property type="project" value="UniProtKB-UniRule"/>
</dbReference>
<evidence type="ECO:0000313" key="16">
    <source>
        <dbReference type="EMBL" id="RAV18554.1"/>
    </source>
</evidence>
<evidence type="ECO:0000256" key="3">
    <source>
        <dbReference type="ARBA" id="ARBA00007592"/>
    </source>
</evidence>
<evidence type="ECO:0000256" key="7">
    <source>
        <dbReference type="ARBA" id="ARBA00022915"/>
    </source>
</evidence>
<organism evidence="16 17">
    <name type="scientific">Paenibacillus contaminans</name>
    <dbReference type="NCBI Taxonomy" id="450362"/>
    <lineage>
        <taxon>Bacteria</taxon>
        <taxon>Bacillati</taxon>
        <taxon>Bacillota</taxon>
        <taxon>Bacilli</taxon>
        <taxon>Bacillales</taxon>
        <taxon>Paenibacillaceae</taxon>
        <taxon>Paenibacillus</taxon>
    </lineage>
</organism>
<comment type="subunit">
    <text evidence="12">Homotetramer; dimer of dimers.</text>
</comment>
<dbReference type="AlphaFoldDB" id="A0A329MF21"/>
<accession>A0A329MF21</accession>
<keyword evidence="8 12" id="KW-0457">Lysine biosynthesis</keyword>
<dbReference type="EMBL" id="QMFB01000016">
    <property type="protein sequence ID" value="RAV18554.1"/>
    <property type="molecule type" value="Genomic_DNA"/>
</dbReference>
<evidence type="ECO:0000256" key="9">
    <source>
        <dbReference type="ARBA" id="ARBA00023239"/>
    </source>
</evidence>
<dbReference type="SUPFAM" id="SSF51569">
    <property type="entry name" value="Aldolase"/>
    <property type="match status" value="1"/>
</dbReference>
<evidence type="ECO:0000256" key="12">
    <source>
        <dbReference type="HAMAP-Rule" id="MF_00418"/>
    </source>
</evidence>
<dbReference type="Pfam" id="PF00701">
    <property type="entry name" value="DHDPS"/>
    <property type="match status" value="1"/>
</dbReference>
<dbReference type="OrthoDB" id="9782828at2"/>
<dbReference type="EC" id="4.3.3.7" evidence="4 12"/>
<protein>
    <recommendedName>
        <fullName evidence="4 12">4-hydroxy-tetrahydrodipicolinate synthase</fullName>
        <shortName evidence="12">HTPA synthase</shortName>
        <ecNumber evidence="4 12">4.3.3.7</ecNumber>
    </recommendedName>
</protein>
<comment type="subcellular location">
    <subcellularLocation>
        <location evidence="12">Cytoplasm</location>
    </subcellularLocation>
</comment>
<gene>
    <name evidence="12 16" type="primary">dapA</name>
    <name evidence="16" type="ORF">DQG23_24955</name>
</gene>
<name>A0A329MF21_9BACL</name>
<evidence type="ECO:0000256" key="8">
    <source>
        <dbReference type="ARBA" id="ARBA00023154"/>
    </source>
</evidence>
<dbReference type="GO" id="GO:0009089">
    <property type="term" value="P:lysine biosynthetic process via diaminopimelate"/>
    <property type="evidence" value="ECO:0007669"/>
    <property type="project" value="UniProtKB-UniRule"/>
</dbReference>
<dbReference type="PROSITE" id="PS00666">
    <property type="entry name" value="DHDPS_2"/>
    <property type="match status" value="1"/>
</dbReference>
<keyword evidence="6 12" id="KW-0028">Amino-acid biosynthesis</keyword>
<dbReference type="PANTHER" id="PTHR12128">
    <property type="entry name" value="DIHYDRODIPICOLINATE SYNTHASE"/>
    <property type="match status" value="1"/>
</dbReference>
<dbReference type="PRINTS" id="PR00146">
    <property type="entry name" value="DHPICSNTHASE"/>
</dbReference>
<comment type="function">
    <text evidence="1 12">Catalyzes the condensation of (S)-aspartate-beta-semialdehyde [(S)-ASA] and pyruvate to 4-hydroxy-tetrahydrodipicolinate (HTPA).</text>
</comment>
<evidence type="ECO:0000256" key="5">
    <source>
        <dbReference type="ARBA" id="ARBA00022490"/>
    </source>
</evidence>
<feature type="binding site" evidence="12 15">
    <location>
        <position position="50"/>
    </location>
    <ligand>
        <name>pyruvate</name>
        <dbReference type="ChEBI" id="CHEBI:15361"/>
    </ligand>
</feature>
<sequence length="289" mass="30846">MLTTERLHGLFVPVITPFFSDGGIDLESFHGHIAHLSACGINGIVVNGTTGECPTIHNEEAGALLHAAKLAAAPRGIPIIAGTGSNDTAEAVKKTEQAAKQGADAALSVVPYYNRPSQEGIIEHFRQISKVGLPVIVYDIPYRTGVGLTLRSAQTILDMEGVIGLKDSSGGLQMTSELSHVCPKPILCGDDANFFASLCNGAQGGILASANVRTAQFVRVFELFNEGRIQEAKQEFNSLLPLIRLLFQEPNPAPLKWLLAGQGSIVSDTLRLPMTPISGRLAEELRPFL</sequence>
<dbReference type="GO" id="GO:0005737">
    <property type="term" value="C:cytoplasm"/>
    <property type="evidence" value="ECO:0007669"/>
    <property type="project" value="UniProtKB-SubCell"/>
</dbReference>
<comment type="pathway">
    <text evidence="2 12">Amino-acid biosynthesis; L-lysine biosynthesis via DAP pathway; (S)-tetrahydrodipicolinate from L-aspartate: step 3/4.</text>
</comment>
<dbReference type="HAMAP" id="MF_00418">
    <property type="entry name" value="DapA"/>
    <property type="match status" value="1"/>
</dbReference>
<dbReference type="PIRSF" id="PIRSF001365">
    <property type="entry name" value="DHDPS"/>
    <property type="match status" value="1"/>
</dbReference>
<comment type="caution">
    <text evidence="16">The sequence shown here is derived from an EMBL/GenBank/DDBJ whole genome shotgun (WGS) entry which is preliminary data.</text>
</comment>
<feature type="active site" description="Proton donor/acceptor" evidence="12 14">
    <location>
        <position position="138"/>
    </location>
</feature>
<dbReference type="NCBIfam" id="TIGR00674">
    <property type="entry name" value="dapA"/>
    <property type="match status" value="1"/>
</dbReference>
<keyword evidence="10 12" id="KW-0704">Schiff base</keyword>
<keyword evidence="17" id="KW-1185">Reference proteome</keyword>
<evidence type="ECO:0000256" key="15">
    <source>
        <dbReference type="PIRSR" id="PIRSR001365-2"/>
    </source>
</evidence>
<evidence type="ECO:0000256" key="6">
    <source>
        <dbReference type="ARBA" id="ARBA00022605"/>
    </source>
</evidence>
<evidence type="ECO:0000256" key="14">
    <source>
        <dbReference type="PIRSR" id="PIRSR001365-1"/>
    </source>
</evidence>
<comment type="caution">
    <text evidence="12">Was originally thought to be a dihydrodipicolinate synthase (DHDPS), catalyzing the condensation of (S)-aspartate-beta-semialdehyde [(S)-ASA] and pyruvate to dihydrodipicolinate (DHDP). However, it was shown in E.coli that the product of the enzymatic reaction is not dihydrodipicolinate but in fact (4S)-4-hydroxy-2,3,4,5-tetrahydro-(2S)-dipicolinic acid (HTPA), and that the consecutive dehydration reaction leading to DHDP is not spontaneous but catalyzed by DapB.</text>
</comment>
<comment type="similarity">
    <text evidence="3 12 13">Belongs to the DapA family.</text>
</comment>
<dbReference type="Gene3D" id="3.20.20.70">
    <property type="entry name" value="Aldolase class I"/>
    <property type="match status" value="1"/>
</dbReference>
<dbReference type="GO" id="GO:0008840">
    <property type="term" value="F:4-hydroxy-tetrahydrodipicolinate synthase activity"/>
    <property type="evidence" value="ECO:0007669"/>
    <property type="project" value="UniProtKB-UniRule"/>
</dbReference>
<evidence type="ECO:0000256" key="1">
    <source>
        <dbReference type="ARBA" id="ARBA00003294"/>
    </source>
</evidence>
<dbReference type="InterPro" id="IPR005263">
    <property type="entry name" value="DapA"/>
</dbReference>
<evidence type="ECO:0000256" key="4">
    <source>
        <dbReference type="ARBA" id="ARBA00012086"/>
    </source>
</evidence>
<comment type="catalytic activity">
    <reaction evidence="11 12">
        <text>L-aspartate 4-semialdehyde + pyruvate = (2S,4S)-4-hydroxy-2,3,4,5-tetrahydrodipicolinate + H2O + H(+)</text>
        <dbReference type="Rhea" id="RHEA:34171"/>
        <dbReference type="ChEBI" id="CHEBI:15361"/>
        <dbReference type="ChEBI" id="CHEBI:15377"/>
        <dbReference type="ChEBI" id="CHEBI:15378"/>
        <dbReference type="ChEBI" id="CHEBI:67139"/>
        <dbReference type="ChEBI" id="CHEBI:537519"/>
        <dbReference type="EC" id="4.3.3.7"/>
    </reaction>
</comment>
<feature type="site" description="Part of a proton relay during catalysis" evidence="12">
    <location>
        <position position="49"/>
    </location>
</feature>
<evidence type="ECO:0000256" key="11">
    <source>
        <dbReference type="ARBA" id="ARBA00047836"/>
    </source>
</evidence>
<dbReference type="SMART" id="SM01130">
    <property type="entry name" value="DHDPS"/>
    <property type="match status" value="1"/>
</dbReference>
<evidence type="ECO:0000256" key="13">
    <source>
        <dbReference type="PIRNR" id="PIRNR001365"/>
    </source>
</evidence>
<keyword evidence="7 12" id="KW-0220">Diaminopimelate biosynthesis</keyword>